<dbReference type="EMBL" id="JAVRJZ010000011">
    <property type="protein sequence ID" value="KAK2716943.1"/>
    <property type="molecule type" value="Genomic_DNA"/>
</dbReference>
<gene>
    <name evidence="15" type="ORF">QYM36_007180</name>
</gene>
<feature type="domain" description="Thioredoxin" evidence="14">
    <location>
        <begin position="331"/>
        <end position="472"/>
    </location>
</feature>
<dbReference type="InterPro" id="IPR017937">
    <property type="entry name" value="Thioredoxin_CS"/>
</dbReference>
<evidence type="ECO:0000256" key="6">
    <source>
        <dbReference type="ARBA" id="ARBA00022737"/>
    </source>
</evidence>
<dbReference type="NCBIfam" id="TIGR01126">
    <property type="entry name" value="pdi_dom"/>
    <property type="match status" value="2"/>
</dbReference>
<accession>A0AA88HXI3</accession>
<dbReference type="FunFam" id="3.40.30.10:FF:000030">
    <property type="entry name" value="Protein disulfide-isomerase"/>
    <property type="match status" value="1"/>
</dbReference>
<comment type="similarity">
    <text evidence="3 12">Belongs to the protein disulfide isomerase family.</text>
</comment>
<dbReference type="Pfam" id="PF00085">
    <property type="entry name" value="Thioredoxin"/>
    <property type="match status" value="2"/>
</dbReference>
<dbReference type="FunFam" id="3.40.30.10:FF:000042">
    <property type="entry name" value="protein disulfide-isomerase A2"/>
    <property type="match status" value="1"/>
</dbReference>
<reference evidence="15" key="1">
    <citation type="submission" date="2023-07" db="EMBL/GenBank/DDBJ databases">
        <title>Chromosome-level genome assembly of Artemia franciscana.</title>
        <authorList>
            <person name="Jo E."/>
        </authorList>
    </citation>
    <scope>NUCLEOTIDE SEQUENCE</scope>
    <source>
        <tissue evidence="15">Whole body</tissue>
    </source>
</reference>
<feature type="domain" description="Thioredoxin" evidence="14">
    <location>
        <begin position="10"/>
        <end position="132"/>
    </location>
</feature>
<evidence type="ECO:0000256" key="4">
    <source>
        <dbReference type="ARBA" id="ARBA00012723"/>
    </source>
</evidence>
<comment type="catalytic activity">
    <reaction evidence="1 13">
        <text>Catalyzes the rearrangement of -S-S- bonds in proteins.</text>
        <dbReference type="EC" id="5.3.4.1"/>
    </reaction>
</comment>
<dbReference type="PROSITE" id="PS51352">
    <property type="entry name" value="THIOREDOXIN_2"/>
    <property type="match status" value="2"/>
</dbReference>
<dbReference type="Pfam" id="PF13848">
    <property type="entry name" value="Thioredoxin_6"/>
    <property type="match status" value="1"/>
</dbReference>
<evidence type="ECO:0000256" key="13">
    <source>
        <dbReference type="RuleBase" id="RU361130"/>
    </source>
</evidence>
<dbReference type="CDD" id="cd02981">
    <property type="entry name" value="PDI_b_family"/>
    <property type="match status" value="1"/>
</dbReference>
<proteinExistence type="inferred from homology"/>
<feature type="non-terminal residue" evidence="15">
    <location>
        <position position="1"/>
    </location>
</feature>
<comment type="subcellular location">
    <subcellularLocation>
        <location evidence="2">Endoplasmic reticulum lumen</location>
    </subcellularLocation>
</comment>
<dbReference type="CDD" id="cd02995">
    <property type="entry name" value="PDI_a_PDI_a'_C"/>
    <property type="match status" value="1"/>
</dbReference>
<evidence type="ECO:0000256" key="5">
    <source>
        <dbReference type="ARBA" id="ARBA00022729"/>
    </source>
</evidence>
<dbReference type="Proteomes" id="UP001187531">
    <property type="component" value="Unassembled WGS sequence"/>
</dbReference>
<dbReference type="EC" id="5.3.4.1" evidence="4 13"/>
<evidence type="ECO:0000256" key="2">
    <source>
        <dbReference type="ARBA" id="ARBA00004319"/>
    </source>
</evidence>
<evidence type="ECO:0000256" key="3">
    <source>
        <dbReference type="ARBA" id="ARBA00006347"/>
    </source>
</evidence>
<dbReference type="FunFam" id="3.40.30.10:FF:000027">
    <property type="entry name" value="protein disulfide-isomerase A2"/>
    <property type="match status" value="1"/>
</dbReference>
<dbReference type="GO" id="GO:0034976">
    <property type="term" value="P:response to endoplasmic reticulum stress"/>
    <property type="evidence" value="ECO:0007669"/>
    <property type="project" value="TreeGrafter"/>
</dbReference>
<evidence type="ECO:0000256" key="8">
    <source>
        <dbReference type="ARBA" id="ARBA00023157"/>
    </source>
</evidence>
<evidence type="ECO:0000256" key="9">
    <source>
        <dbReference type="ARBA" id="ARBA00023235"/>
    </source>
</evidence>
<evidence type="ECO:0000256" key="11">
    <source>
        <dbReference type="PIRSR" id="PIRSR605792-51"/>
    </source>
</evidence>
<keyword evidence="16" id="KW-1185">Reference proteome</keyword>
<evidence type="ECO:0000256" key="12">
    <source>
        <dbReference type="RuleBase" id="RU004208"/>
    </source>
</evidence>
<dbReference type="InterPro" id="IPR013766">
    <property type="entry name" value="Thioredoxin_domain"/>
</dbReference>
<dbReference type="SUPFAM" id="SSF52833">
    <property type="entry name" value="Thioredoxin-like"/>
    <property type="match status" value="4"/>
</dbReference>
<dbReference type="PRINTS" id="PR00421">
    <property type="entry name" value="THIOREDOXIN"/>
</dbReference>
<keyword evidence="10 11" id="KW-0676">Redox-active center</keyword>
<dbReference type="PROSITE" id="PS00194">
    <property type="entry name" value="THIOREDOXIN_1"/>
    <property type="match status" value="2"/>
</dbReference>
<evidence type="ECO:0000256" key="1">
    <source>
        <dbReference type="ARBA" id="ARBA00001182"/>
    </source>
</evidence>
<organism evidence="15 16">
    <name type="scientific">Artemia franciscana</name>
    <name type="common">Brine shrimp</name>
    <name type="synonym">Artemia sanfranciscana</name>
    <dbReference type="NCBI Taxonomy" id="6661"/>
    <lineage>
        <taxon>Eukaryota</taxon>
        <taxon>Metazoa</taxon>
        <taxon>Ecdysozoa</taxon>
        <taxon>Arthropoda</taxon>
        <taxon>Crustacea</taxon>
        <taxon>Branchiopoda</taxon>
        <taxon>Anostraca</taxon>
        <taxon>Artemiidae</taxon>
        <taxon>Artemia</taxon>
    </lineage>
</organism>
<comment type="caution">
    <text evidence="15">The sequence shown here is derived from an EMBL/GenBank/DDBJ whole genome shotgun (WGS) entry which is preliminary data.</text>
</comment>
<feature type="chain" id="PRO_5041518162" description="Protein disulfide-isomerase" evidence="13">
    <location>
        <begin position="18"/>
        <end position="513"/>
    </location>
</feature>
<evidence type="ECO:0000259" key="14">
    <source>
        <dbReference type="PROSITE" id="PS51352"/>
    </source>
</evidence>
<dbReference type="GO" id="GO:0003756">
    <property type="term" value="F:protein disulfide isomerase activity"/>
    <property type="evidence" value="ECO:0007669"/>
    <property type="project" value="UniProtKB-EC"/>
</dbReference>
<dbReference type="InterPro" id="IPR005788">
    <property type="entry name" value="PDI_thioredoxin-like_dom"/>
</dbReference>
<keyword evidence="9 13" id="KW-0413">Isomerase</keyword>
<name>A0AA88HXI3_ARTSF</name>
<protein>
    <recommendedName>
        <fullName evidence="4 13">Protein disulfide-isomerase</fullName>
        <ecNumber evidence="4 13">5.3.4.1</ecNumber>
    </recommendedName>
</protein>
<dbReference type="AlphaFoldDB" id="A0AA88HXI3"/>
<dbReference type="InterPro" id="IPR005792">
    <property type="entry name" value="Prot_disulphide_isomerase"/>
</dbReference>
<dbReference type="NCBIfam" id="TIGR01130">
    <property type="entry name" value="ER_PDI_fam"/>
    <property type="match status" value="1"/>
</dbReference>
<sequence>MKLILIVSLLTLHLALSEEEIKKDEGVLVLTKKNFASALSDIEHILVEFYAPWCGHCKSLAPEYAKAAQKLASDGSPIKLAKVDATEEQELAEEHGIRGYPTLKFFRNGKPSEYTGGRTSEEIVNWLLKKTGPPAVDLKNGDQSKAFIEDNEVAVIGFFKDQSSEKAKTFLSVAAVLDDVKFGITSDEEVYADHDVSDDAIVLFKKFDDGRVNFDGEWTEDAVKTFVQGESLPLVVEFNHETASKIFGGEIKSHLLIFVSKISEQYQKAYEAAKQLARDFRGKLLFVTVDTEEEDHQRIIEFFGIKKTELPTMRLIKLEEDMTKYKPENPELTAENMKSFVQAFLDNKLKPHLLSEEIPEDWDSKPVKVLVAKNFREVVLDETKDVLVEFYAPWCGHCKQLTPIYEKLAEKYKDNQSIVIAKMDATVNELEDTKIQSFPTIKLYKKGDNKVVEYNGERTLEGMSKFIETGGVYGQAAPDEVVDYKEKRTLEAFVKFIADETGIVVEEPTPEAK</sequence>
<dbReference type="CDD" id="cd02961">
    <property type="entry name" value="PDI_a_family"/>
    <property type="match status" value="1"/>
</dbReference>
<evidence type="ECO:0000313" key="15">
    <source>
        <dbReference type="EMBL" id="KAK2716943.1"/>
    </source>
</evidence>
<dbReference type="PANTHER" id="PTHR18929">
    <property type="entry name" value="PROTEIN DISULFIDE ISOMERASE"/>
    <property type="match status" value="1"/>
</dbReference>
<dbReference type="GO" id="GO:0005788">
    <property type="term" value="C:endoplasmic reticulum lumen"/>
    <property type="evidence" value="ECO:0007669"/>
    <property type="project" value="UniProtKB-SubCell"/>
</dbReference>
<dbReference type="InterPro" id="IPR036249">
    <property type="entry name" value="Thioredoxin-like_sf"/>
</dbReference>
<feature type="disulfide bond" description="Redox-active" evidence="11">
    <location>
        <begin position="54"/>
        <end position="57"/>
    </location>
</feature>
<feature type="disulfide bond" description="Redox-active" evidence="11">
    <location>
        <begin position="395"/>
        <end position="398"/>
    </location>
</feature>
<dbReference type="CDD" id="cd02982">
    <property type="entry name" value="PDI_b'_family"/>
    <property type="match status" value="1"/>
</dbReference>
<evidence type="ECO:0000256" key="7">
    <source>
        <dbReference type="ARBA" id="ARBA00022824"/>
    </source>
</evidence>
<evidence type="ECO:0000313" key="16">
    <source>
        <dbReference type="Proteomes" id="UP001187531"/>
    </source>
</evidence>
<dbReference type="FunFam" id="3.40.30.10:FF:000023">
    <property type="entry name" value="Protein disulfide-isomerase"/>
    <property type="match status" value="1"/>
</dbReference>
<keyword evidence="7" id="KW-0256">Endoplasmic reticulum</keyword>
<dbReference type="Gene3D" id="3.40.30.10">
    <property type="entry name" value="Glutaredoxin"/>
    <property type="match status" value="4"/>
</dbReference>
<keyword evidence="6" id="KW-0677">Repeat</keyword>
<dbReference type="PANTHER" id="PTHR18929:SF240">
    <property type="entry name" value="PROTEIN DISULFIDE-ISOMERASE"/>
    <property type="match status" value="1"/>
</dbReference>
<keyword evidence="5 13" id="KW-0732">Signal</keyword>
<dbReference type="GO" id="GO:0006457">
    <property type="term" value="P:protein folding"/>
    <property type="evidence" value="ECO:0007669"/>
    <property type="project" value="TreeGrafter"/>
</dbReference>
<keyword evidence="8 11" id="KW-1015">Disulfide bond</keyword>
<evidence type="ECO:0000256" key="10">
    <source>
        <dbReference type="ARBA" id="ARBA00023284"/>
    </source>
</evidence>
<feature type="signal peptide" evidence="13">
    <location>
        <begin position="1"/>
        <end position="17"/>
    </location>
</feature>